<evidence type="ECO:0000256" key="2">
    <source>
        <dbReference type="SAM" id="Phobius"/>
    </source>
</evidence>
<organism evidence="3 4">
    <name type="scientific">Cardiocondyla obscurior</name>
    <dbReference type="NCBI Taxonomy" id="286306"/>
    <lineage>
        <taxon>Eukaryota</taxon>
        <taxon>Metazoa</taxon>
        <taxon>Ecdysozoa</taxon>
        <taxon>Arthropoda</taxon>
        <taxon>Hexapoda</taxon>
        <taxon>Insecta</taxon>
        <taxon>Pterygota</taxon>
        <taxon>Neoptera</taxon>
        <taxon>Endopterygota</taxon>
        <taxon>Hymenoptera</taxon>
        <taxon>Apocrita</taxon>
        <taxon>Aculeata</taxon>
        <taxon>Formicoidea</taxon>
        <taxon>Formicidae</taxon>
        <taxon>Myrmicinae</taxon>
        <taxon>Cardiocondyla</taxon>
    </lineage>
</organism>
<feature type="compositionally biased region" description="Basic and acidic residues" evidence="1">
    <location>
        <begin position="57"/>
        <end position="73"/>
    </location>
</feature>
<keyword evidence="2" id="KW-0812">Transmembrane</keyword>
<reference evidence="3 4" key="1">
    <citation type="submission" date="2023-03" db="EMBL/GenBank/DDBJ databases">
        <title>High recombination rates correlate with genetic variation in Cardiocondyla obscurior ants.</title>
        <authorList>
            <person name="Errbii M."/>
        </authorList>
    </citation>
    <scope>NUCLEOTIDE SEQUENCE [LARGE SCALE GENOMIC DNA]</scope>
    <source>
        <strain evidence="3">Alpha-2009</strain>
        <tissue evidence="3">Whole body</tissue>
    </source>
</reference>
<comment type="caution">
    <text evidence="3">The sequence shown here is derived from an EMBL/GenBank/DDBJ whole genome shotgun (WGS) entry which is preliminary data.</text>
</comment>
<name>A0AAW2F0J3_9HYME</name>
<sequence>MISSHADDLACETKRHWVCRTRDTLVAHSRICITSLTCACIFFSFLPMCARSMRASPEPDKTSPKIAKDGDKF</sequence>
<evidence type="ECO:0000313" key="4">
    <source>
        <dbReference type="Proteomes" id="UP001430953"/>
    </source>
</evidence>
<gene>
    <name evidence="3" type="ORF">PUN28_014922</name>
</gene>
<evidence type="ECO:0000313" key="3">
    <source>
        <dbReference type="EMBL" id="KAL0107986.1"/>
    </source>
</evidence>
<protein>
    <submittedName>
        <fullName evidence="3">Uncharacterized protein</fullName>
    </submittedName>
</protein>
<keyword evidence="2" id="KW-0472">Membrane</keyword>
<keyword evidence="2" id="KW-1133">Transmembrane helix</keyword>
<evidence type="ECO:0000256" key="1">
    <source>
        <dbReference type="SAM" id="MobiDB-lite"/>
    </source>
</evidence>
<feature type="region of interest" description="Disordered" evidence="1">
    <location>
        <begin position="54"/>
        <end position="73"/>
    </location>
</feature>
<keyword evidence="4" id="KW-1185">Reference proteome</keyword>
<dbReference type="AlphaFoldDB" id="A0AAW2F0J3"/>
<feature type="transmembrane region" description="Helical" evidence="2">
    <location>
        <begin position="25"/>
        <end position="46"/>
    </location>
</feature>
<proteinExistence type="predicted"/>
<dbReference type="EMBL" id="JADYXP020000016">
    <property type="protein sequence ID" value="KAL0107986.1"/>
    <property type="molecule type" value="Genomic_DNA"/>
</dbReference>
<accession>A0AAW2F0J3</accession>
<dbReference type="Proteomes" id="UP001430953">
    <property type="component" value="Unassembled WGS sequence"/>
</dbReference>